<name>A0ABS7RS35_9ENTR</name>
<keyword evidence="2" id="KW-1185">Reference proteome</keyword>
<organism evidence="1 2">
    <name type="scientific">Leclercia barmai</name>
    <dbReference type="NCBI Taxonomy" id="2785629"/>
    <lineage>
        <taxon>Bacteria</taxon>
        <taxon>Pseudomonadati</taxon>
        <taxon>Pseudomonadota</taxon>
        <taxon>Gammaproteobacteria</taxon>
        <taxon>Enterobacterales</taxon>
        <taxon>Enterobacteriaceae</taxon>
        <taxon>Leclercia</taxon>
    </lineage>
</organism>
<evidence type="ECO:0000313" key="2">
    <source>
        <dbReference type="Proteomes" id="UP000706580"/>
    </source>
</evidence>
<comment type="caution">
    <text evidence="1">The sequence shown here is derived from an EMBL/GenBank/DDBJ whole genome shotgun (WGS) entry which is preliminary data.</text>
</comment>
<evidence type="ECO:0008006" key="3">
    <source>
        <dbReference type="Google" id="ProtNLM"/>
    </source>
</evidence>
<dbReference type="Proteomes" id="UP000706580">
    <property type="component" value="Unassembled WGS sequence"/>
</dbReference>
<sequence>MSEKLKVGMTAEQAWEFQNGRIAGLIQQLIEKDARIAELEAREVSIPAACADDEYFIDGVFQPLRYERDVERALQAAGISIKGE</sequence>
<evidence type="ECO:0000313" key="1">
    <source>
        <dbReference type="EMBL" id="MBZ0057134.1"/>
    </source>
</evidence>
<proteinExistence type="predicted"/>
<reference evidence="1 2" key="1">
    <citation type="submission" date="2020-11" db="EMBL/GenBank/DDBJ databases">
        <title>Draft Genome of Enterobacter sp. strain EMC7.</title>
        <authorList>
            <person name="Barman P."/>
            <person name="Sinha S."/>
            <person name="Sen S."/>
            <person name="Chakraborty R."/>
        </authorList>
    </citation>
    <scope>NUCLEOTIDE SEQUENCE [LARGE SCALE GENOMIC DNA]</scope>
    <source>
        <strain evidence="1 2">EMC7</strain>
    </source>
</reference>
<protein>
    <recommendedName>
        <fullName evidence="3">Ead/Ea22-like family protein</fullName>
    </recommendedName>
</protein>
<dbReference type="EMBL" id="JADMNK010000002">
    <property type="protein sequence ID" value="MBZ0057134.1"/>
    <property type="molecule type" value="Genomic_DNA"/>
</dbReference>
<accession>A0ABS7RS35</accession>
<gene>
    <name evidence="1" type="ORF">ITX56_04780</name>
</gene>
<dbReference type="RefSeq" id="WP_223074356.1">
    <property type="nucleotide sequence ID" value="NZ_JADMNK010000002.1"/>
</dbReference>